<dbReference type="InterPro" id="IPR019193">
    <property type="entry name" value="UBQ-conj_enz_E2-bd_prot"/>
</dbReference>
<dbReference type="GO" id="GO:0061630">
    <property type="term" value="F:ubiquitin protein ligase activity"/>
    <property type="evidence" value="ECO:0007669"/>
    <property type="project" value="TreeGrafter"/>
</dbReference>
<dbReference type="Proteomes" id="UP001140091">
    <property type="component" value="Unassembled WGS sequence"/>
</dbReference>
<comment type="caution">
    <text evidence="2">The sequence shown here is derived from an EMBL/GenBank/DDBJ whole genome shotgun (WGS) entry which is preliminary data.</text>
</comment>
<dbReference type="OrthoDB" id="66510at2759"/>
<dbReference type="Pfam" id="PF09814">
    <property type="entry name" value="HECT_2"/>
    <property type="match status" value="1"/>
</dbReference>
<dbReference type="GO" id="GO:0043161">
    <property type="term" value="P:proteasome-mediated ubiquitin-dependent protein catabolic process"/>
    <property type="evidence" value="ECO:0007669"/>
    <property type="project" value="TreeGrafter"/>
</dbReference>
<sequence>MSKDSKSERLLSPSSISNDEKMRLDLEGVAMAIDRLYLVAPQLHNQRAELKASKIAQLERARKEGSTSSRKGKERDRKELENIIDLIGKASERTLKDQSVVLEDGMQSRLEKAKIKDLAKRDAFVEELMKHSAAGRMHGQDAVLTPKIKDPQAKLTFPEFIRESIPPDSELLQDPSIMLSLPEFVAQLDPDELPSSATTRTRKQSDKSKKKSRSRSLSAPPLAWLRSKSSSNLSSGTASPKRKGQEAAFDIVYVAENHENLQHVLVFFTATTDLPSGDLTAEILPPFPEHVSTGGDLLVIKSGTHASLPLILPGRTSPGRKEIQVQGSHFEIKLGTITGTPSSLSSSSLEDADGLSSPLLDAAKLAQAKPSTFICASCSLPLIHPLKDTDYRDLPSEHWEELVEAWMCHSDQKLHDQVMKHGKAGFWPRPGQAFVGGSYILFEDSVMAKHKLLSPQNDKNDENWKVRRCLCGSIVGRSQTKEGDDGLTSTCFKILKYAIRPVTTNPSESLNIPLSAFIVEDMMEYVQAHASYRFVIRDEEEEKPRILIWLFKPKIRLAYTTPRSRAIPKSGSISAAKVLYKLLGPTESRIPLKTLLDKFPGFPQAEYLSYPMSVCRRLAALLKESNTAYPERLRTMTGLEVGLLRMPDLLYTLHMVV</sequence>
<reference evidence="2" key="1">
    <citation type="submission" date="2022-06" db="EMBL/GenBank/DDBJ databases">
        <title>Genome Sequence of Candolleomyces eurysporus.</title>
        <authorList>
            <person name="Buettner E."/>
        </authorList>
    </citation>
    <scope>NUCLEOTIDE SEQUENCE</scope>
    <source>
        <strain evidence="2">VTCC 930004</strain>
    </source>
</reference>
<dbReference type="GO" id="GO:0000209">
    <property type="term" value="P:protein polyubiquitination"/>
    <property type="evidence" value="ECO:0007669"/>
    <property type="project" value="TreeGrafter"/>
</dbReference>
<proteinExistence type="predicted"/>
<protein>
    <submittedName>
        <fullName evidence="2">Uncharacterized protein</fullName>
    </submittedName>
</protein>
<feature type="non-terminal residue" evidence="2">
    <location>
        <position position="1"/>
    </location>
</feature>
<keyword evidence="3" id="KW-1185">Reference proteome</keyword>
<dbReference type="GO" id="GO:0000151">
    <property type="term" value="C:ubiquitin ligase complex"/>
    <property type="evidence" value="ECO:0007669"/>
    <property type="project" value="TreeGrafter"/>
</dbReference>
<evidence type="ECO:0000313" key="2">
    <source>
        <dbReference type="EMBL" id="KAJ2926581.1"/>
    </source>
</evidence>
<organism evidence="2 3">
    <name type="scientific">Candolleomyces eurysporus</name>
    <dbReference type="NCBI Taxonomy" id="2828524"/>
    <lineage>
        <taxon>Eukaryota</taxon>
        <taxon>Fungi</taxon>
        <taxon>Dikarya</taxon>
        <taxon>Basidiomycota</taxon>
        <taxon>Agaricomycotina</taxon>
        <taxon>Agaricomycetes</taxon>
        <taxon>Agaricomycetidae</taxon>
        <taxon>Agaricales</taxon>
        <taxon>Agaricineae</taxon>
        <taxon>Psathyrellaceae</taxon>
        <taxon>Candolleomyces</taxon>
    </lineage>
</organism>
<dbReference type="PANTHER" id="PTHR31531:SF2">
    <property type="entry name" value="E3 UBIQUITIN-PROTEIN LIGASE E3D"/>
    <property type="match status" value="1"/>
</dbReference>
<feature type="region of interest" description="Disordered" evidence="1">
    <location>
        <begin position="58"/>
        <end position="77"/>
    </location>
</feature>
<evidence type="ECO:0000313" key="3">
    <source>
        <dbReference type="Proteomes" id="UP001140091"/>
    </source>
</evidence>
<name>A0A9W8J123_9AGAR</name>
<gene>
    <name evidence="2" type="ORF">H1R20_g10516</name>
</gene>
<dbReference type="EMBL" id="JANBPK010001053">
    <property type="protein sequence ID" value="KAJ2926581.1"/>
    <property type="molecule type" value="Genomic_DNA"/>
</dbReference>
<accession>A0A9W8J123</accession>
<evidence type="ECO:0000256" key="1">
    <source>
        <dbReference type="SAM" id="MobiDB-lite"/>
    </source>
</evidence>
<dbReference type="GO" id="GO:0005829">
    <property type="term" value="C:cytosol"/>
    <property type="evidence" value="ECO:0007669"/>
    <property type="project" value="TreeGrafter"/>
</dbReference>
<feature type="region of interest" description="Disordered" evidence="1">
    <location>
        <begin position="190"/>
        <end position="221"/>
    </location>
</feature>
<dbReference type="GO" id="GO:0030332">
    <property type="term" value="F:cyclin binding"/>
    <property type="evidence" value="ECO:0007669"/>
    <property type="project" value="TreeGrafter"/>
</dbReference>
<dbReference type="GO" id="GO:0031624">
    <property type="term" value="F:ubiquitin conjugating enzyme binding"/>
    <property type="evidence" value="ECO:0007669"/>
    <property type="project" value="TreeGrafter"/>
</dbReference>
<dbReference type="GO" id="GO:0051865">
    <property type="term" value="P:protein autoubiquitination"/>
    <property type="evidence" value="ECO:0007669"/>
    <property type="project" value="TreeGrafter"/>
</dbReference>
<dbReference type="GO" id="GO:0006513">
    <property type="term" value="P:protein monoubiquitination"/>
    <property type="evidence" value="ECO:0007669"/>
    <property type="project" value="TreeGrafter"/>
</dbReference>
<dbReference type="GO" id="GO:0005634">
    <property type="term" value="C:nucleus"/>
    <property type="evidence" value="ECO:0007669"/>
    <property type="project" value="TreeGrafter"/>
</dbReference>
<dbReference type="PANTHER" id="PTHR31531">
    <property type="entry name" value="E3 UBIQUITIN-PROTEIN LIGASE E3D FAMILY MEMBER"/>
    <property type="match status" value="1"/>
</dbReference>
<dbReference type="AlphaFoldDB" id="A0A9W8J123"/>